<sequence length="179" mass="19583">MLSRARAAPAARHHHVSSRLASSSSSRVVVAPRAPLLRGRSTPFSRAARVGKIYTASSSVTEASTRTVVHVETATELEDIIASCAREKRKCVVNVSTSKCGPCKMLLPTLEKYAREHGDSATFVKFHSDEGEDLKRVASEWAVQQVPTYRLIREDGETHAQFTTGKPDSLGGKLYLFLT</sequence>
<dbReference type="Proteomes" id="UP000001876">
    <property type="component" value="Unassembled WGS sequence"/>
</dbReference>
<name>C1N7I7_MICPC</name>
<feature type="compositionally biased region" description="Low complexity" evidence="2">
    <location>
        <begin position="1"/>
        <end position="10"/>
    </location>
</feature>
<dbReference type="CDD" id="cd02947">
    <property type="entry name" value="TRX_family"/>
    <property type="match status" value="1"/>
</dbReference>
<organism evidence="5">
    <name type="scientific">Micromonas pusilla (strain CCMP1545)</name>
    <name type="common">Picoplanktonic green alga</name>
    <dbReference type="NCBI Taxonomy" id="564608"/>
    <lineage>
        <taxon>Eukaryota</taxon>
        <taxon>Viridiplantae</taxon>
        <taxon>Chlorophyta</taxon>
        <taxon>Mamiellophyceae</taxon>
        <taxon>Mamiellales</taxon>
        <taxon>Mamiellaceae</taxon>
        <taxon>Micromonas</taxon>
    </lineage>
</organism>
<dbReference type="KEGG" id="mpp:MICPUCDRAFT_53709"/>
<dbReference type="Gene3D" id="3.40.30.10">
    <property type="entry name" value="Glutaredoxin"/>
    <property type="match status" value="1"/>
</dbReference>
<evidence type="ECO:0000256" key="2">
    <source>
        <dbReference type="SAM" id="MobiDB-lite"/>
    </source>
</evidence>
<dbReference type="PROSITE" id="PS51352">
    <property type="entry name" value="THIOREDOXIN_2"/>
    <property type="match status" value="1"/>
</dbReference>
<dbReference type="GO" id="GO:0045454">
    <property type="term" value="P:cell redox homeostasis"/>
    <property type="evidence" value="ECO:0007669"/>
    <property type="project" value="TreeGrafter"/>
</dbReference>
<feature type="domain" description="Thioredoxin" evidence="3">
    <location>
        <begin position="35"/>
        <end position="179"/>
    </location>
</feature>
<evidence type="ECO:0000313" key="5">
    <source>
        <dbReference type="Proteomes" id="UP000001876"/>
    </source>
</evidence>
<dbReference type="PANTHER" id="PTHR43601">
    <property type="entry name" value="THIOREDOXIN, MITOCHONDRIAL"/>
    <property type="match status" value="1"/>
</dbReference>
<keyword evidence="5" id="KW-1185">Reference proteome</keyword>
<dbReference type="InterPro" id="IPR036249">
    <property type="entry name" value="Thioredoxin-like_sf"/>
</dbReference>
<protein>
    <submittedName>
        <fullName evidence="4">Predicted protein</fullName>
    </submittedName>
</protein>
<dbReference type="SUPFAM" id="SSF52833">
    <property type="entry name" value="Thioredoxin-like"/>
    <property type="match status" value="1"/>
</dbReference>
<dbReference type="OrthoDB" id="10263751at2759"/>
<dbReference type="InterPro" id="IPR013766">
    <property type="entry name" value="Thioredoxin_domain"/>
</dbReference>
<dbReference type="Pfam" id="PF00085">
    <property type="entry name" value="Thioredoxin"/>
    <property type="match status" value="1"/>
</dbReference>
<dbReference type="OMA" id="GETHAQF"/>
<dbReference type="GeneID" id="9689350"/>
<dbReference type="PANTHER" id="PTHR43601:SF3">
    <property type="entry name" value="THIOREDOXIN, MITOCHONDRIAL"/>
    <property type="match status" value="1"/>
</dbReference>
<accession>C1N7I7</accession>
<evidence type="ECO:0000259" key="3">
    <source>
        <dbReference type="PROSITE" id="PS51352"/>
    </source>
</evidence>
<comment type="similarity">
    <text evidence="1">Belongs to the thioredoxin family.</text>
</comment>
<dbReference type="EMBL" id="GG663749">
    <property type="protein sequence ID" value="EEH52113.1"/>
    <property type="molecule type" value="Genomic_DNA"/>
</dbReference>
<dbReference type="RefSeq" id="XP_003063740.1">
    <property type="nucleotide sequence ID" value="XM_003063694.1"/>
</dbReference>
<proteinExistence type="inferred from homology"/>
<gene>
    <name evidence="4" type="ORF">MICPUCDRAFT_53709</name>
</gene>
<feature type="region of interest" description="Disordered" evidence="2">
    <location>
        <begin position="1"/>
        <end position="24"/>
    </location>
</feature>
<dbReference type="STRING" id="564608.C1N7I7"/>
<dbReference type="AlphaFoldDB" id="C1N7I7"/>
<evidence type="ECO:0000256" key="1">
    <source>
        <dbReference type="ARBA" id="ARBA00008987"/>
    </source>
</evidence>
<reference evidence="4 5" key="1">
    <citation type="journal article" date="2009" name="Science">
        <title>Green evolution and dynamic adaptations revealed by genomes of the marine picoeukaryotes Micromonas.</title>
        <authorList>
            <person name="Worden A.Z."/>
            <person name="Lee J.H."/>
            <person name="Mock T."/>
            <person name="Rouze P."/>
            <person name="Simmons M.P."/>
            <person name="Aerts A.L."/>
            <person name="Allen A.E."/>
            <person name="Cuvelier M.L."/>
            <person name="Derelle E."/>
            <person name="Everett M.V."/>
            <person name="Foulon E."/>
            <person name="Grimwood J."/>
            <person name="Gundlach H."/>
            <person name="Henrissat B."/>
            <person name="Napoli C."/>
            <person name="McDonald S.M."/>
            <person name="Parker M.S."/>
            <person name="Rombauts S."/>
            <person name="Salamov A."/>
            <person name="Von Dassow P."/>
            <person name="Badger J.H."/>
            <person name="Coutinho P.M."/>
            <person name="Demir E."/>
            <person name="Dubchak I."/>
            <person name="Gentemann C."/>
            <person name="Eikrem W."/>
            <person name="Gready J.E."/>
            <person name="John U."/>
            <person name="Lanier W."/>
            <person name="Lindquist E.A."/>
            <person name="Lucas S."/>
            <person name="Mayer K.F."/>
            <person name="Moreau H."/>
            <person name="Not F."/>
            <person name="Otillar R."/>
            <person name="Panaud O."/>
            <person name="Pangilinan J."/>
            <person name="Paulsen I."/>
            <person name="Piegu B."/>
            <person name="Poliakov A."/>
            <person name="Robbens S."/>
            <person name="Schmutz J."/>
            <person name="Toulza E."/>
            <person name="Wyss T."/>
            <person name="Zelensky A."/>
            <person name="Zhou K."/>
            <person name="Armbrust E.V."/>
            <person name="Bhattacharya D."/>
            <person name="Goodenough U.W."/>
            <person name="Van de Peer Y."/>
            <person name="Grigoriev I.V."/>
        </authorList>
    </citation>
    <scope>NUCLEOTIDE SEQUENCE [LARGE SCALE GENOMIC DNA]</scope>
    <source>
        <strain evidence="4 5">CCMP1545</strain>
    </source>
</reference>
<evidence type="ECO:0000313" key="4">
    <source>
        <dbReference type="EMBL" id="EEH52113.1"/>
    </source>
</evidence>